<feature type="region of interest" description="Disordered" evidence="1">
    <location>
        <begin position="77"/>
        <end position="178"/>
    </location>
</feature>
<evidence type="ECO:0000313" key="3">
    <source>
        <dbReference type="Proteomes" id="UP000029692"/>
    </source>
</evidence>
<evidence type="ECO:0000256" key="1">
    <source>
        <dbReference type="SAM" id="MobiDB-lite"/>
    </source>
</evidence>
<sequence length="700" mass="78304">MHIVLFDIPIVQWYYKVVKIPDSPTAQRELLKKLSQIPWPDEQAYLVRTILSSHSTLEEKLTVLTGLAEDFPDIAAPVLQGRGDSNKPRPKAMQEATPPPGERAQPPETHQDSHKDAPHPASPGIPNTPQGSAPGREPTDNPPDTPESPPGMGEEPEPPPGSGDEPELPNPGDEAGTPREIAKNRKTVLTVHQNNGFLQYIFEDIWKIIPFARDTGVIEGHFLFLTIRLSPTIEQTMTLSLQKRTLQPLDETLSFILRKGWKALSKSHYNLLRLIQDLSRAILAIDFTSLPYQSREIHGAFQEVLALFCVYIYLDPRLDHTADALRRAYQAMPEIPGSIGMSMSLVKRMVTREGTTPSLWNILRGVQMVRYRRFLDMDDLFSPPGGPVIPEDNFDAPLETQGEIRRYLKELEKALIPLVKKRDKLRRSSLKGNSQTPDTVDDLQLFYDFSDDLSEQASKILKGSQQGIRSKLPEKVDFSHDKSFPLILTLRFSQRCVESLGPLLSGTVPSSEGIIRLFSQDMFGFYFDKIRPLIPELVGLTEERGTDISMEQWIGLNKRTAQQLSEGDRTVKSTLETILQSLTMVRDVLSRVLQSHSPRDGGNPPPPVAPRDLSSQGVSIPYLDGVIEQQDILLGKSVSEALFFAHEVLSQFLSIMQPSAGQQIQGGLDDVSDRIASVVTNISRMGPEAYLRRVRKKFGL</sequence>
<dbReference type="AlphaFoldDB" id="A0A098R1Q8"/>
<dbReference type="Proteomes" id="UP000029692">
    <property type="component" value="Unassembled WGS sequence"/>
</dbReference>
<accession>A0A098R1Q8</accession>
<protein>
    <submittedName>
        <fullName evidence="2">Uncharacterized protein</fullName>
    </submittedName>
</protein>
<feature type="compositionally biased region" description="Basic and acidic residues" evidence="1">
    <location>
        <begin position="109"/>
        <end position="118"/>
    </location>
</feature>
<evidence type="ECO:0000313" key="2">
    <source>
        <dbReference type="EMBL" id="KGE73608.1"/>
    </source>
</evidence>
<feature type="compositionally biased region" description="Pro residues" evidence="1">
    <location>
        <begin position="140"/>
        <end position="149"/>
    </location>
</feature>
<comment type="caution">
    <text evidence="2">The sequence shown here is derived from an EMBL/GenBank/DDBJ whole genome shotgun (WGS) entry which is preliminary data.</text>
</comment>
<name>A0A098R1Q8_9SPIO</name>
<reference evidence="2 3" key="1">
    <citation type="submission" date="2014-05" db="EMBL/GenBank/DDBJ databases">
        <title>De novo Genome Sequence of Spirocheata sp.</title>
        <authorList>
            <person name="Shivani Y."/>
            <person name="Subhash Y."/>
            <person name="Tushar L."/>
            <person name="Sasikala C."/>
            <person name="Ramana C.V."/>
        </authorList>
    </citation>
    <scope>NUCLEOTIDE SEQUENCE [LARGE SCALE GENOMIC DNA]</scope>
    <source>
        <strain evidence="2 3">JC230</strain>
    </source>
</reference>
<dbReference type="EMBL" id="JNUP01000023">
    <property type="protein sequence ID" value="KGE73608.1"/>
    <property type="molecule type" value="Genomic_DNA"/>
</dbReference>
<feature type="region of interest" description="Disordered" evidence="1">
    <location>
        <begin position="594"/>
        <end position="614"/>
    </location>
</feature>
<organism evidence="2 3">
    <name type="scientific">Spirochaeta lutea</name>
    <dbReference type="NCBI Taxonomy" id="1480694"/>
    <lineage>
        <taxon>Bacteria</taxon>
        <taxon>Pseudomonadati</taxon>
        <taxon>Spirochaetota</taxon>
        <taxon>Spirochaetia</taxon>
        <taxon>Spirochaetales</taxon>
        <taxon>Spirochaetaceae</taxon>
        <taxon>Spirochaeta</taxon>
    </lineage>
</organism>
<keyword evidence="3" id="KW-1185">Reference proteome</keyword>
<proteinExistence type="predicted"/>
<gene>
    <name evidence="2" type="ORF">DC28_02905</name>
</gene>